<evidence type="ECO:0008006" key="3">
    <source>
        <dbReference type="Google" id="ProtNLM"/>
    </source>
</evidence>
<reference evidence="1" key="1">
    <citation type="submission" date="2024-05" db="EMBL/GenBank/DDBJ databases">
        <title>Alkalihalobacillus sp. strain MEB203 novel alkaliphilic bacterium from Lonar Lake, India.</title>
        <authorList>
            <person name="Joshi A."/>
            <person name="Thite S."/>
            <person name="Mengade P."/>
        </authorList>
    </citation>
    <scope>NUCLEOTIDE SEQUENCE</scope>
    <source>
        <strain evidence="1">MEB 203</strain>
    </source>
</reference>
<comment type="caution">
    <text evidence="1">The sequence shown here is derived from an EMBL/GenBank/DDBJ whole genome shotgun (WGS) entry which is preliminary data.</text>
</comment>
<organism evidence="1 2">
    <name type="scientific">Alkalihalobacterium chitinilyticum</name>
    <dbReference type="NCBI Taxonomy" id="2980103"/>
    <lineage>
        <taxon>Bacteria</taxon>
        <taxon>Bacillati</taxon>
        <taxon>Bacillota</taxon>
        <taxon>Bacilli</taxon>
        <taxon>Bacillales</taxon>
        <taxon>Bacillaceae</taxon>
        <taxon>Alkalihalobacterium</taxon>
    </lineage>
</organism>
<evidence type="ECO:0000313" key="1">
    <source>
        <dbReference type="EMBL" id="MDE5414194.1"/>
    </source>
</evidence>
<proteinExistence type="predicted"/>
<evidence type="ECO:0000313" key="2">
    <source>
        <dbReference type="Proteomes" id="UP001148125"/>
    </source>
</evidence>
<accession>A0ABT5VIX6</accession>
<gene>
    <name evidence="1" type="ORF">N7Z68_12495</name>
</gene>
<dbReference type="RefSeq" id="WP_275118810.1">
    <property type="nucleotide sequence ID" value="NZ_JAOTPO010000008.1"/>
</dbReference>
<dbReference type="EMBL" id="JAOTPO010000008">
    <property type="protein sequence ID" value="MDE5414194.1"/>
    <property type="molecule type" value="Genomic_DNA"/>
</dbReference>
<keyword evidence="2" id="KW-1185">Reference proteome</keyword>
<sequence length="259" mass="30066">MAIVHFKKSLETLREIYSDNLSVPLIAEELFACPLDGDALEVKQNMEEADFDYYGVENNGKIIGYIVRSELKDGLISNYVHPFEMEDLISESTSLIELLQIFKDKNPVFVLEKNQVKKLLTLADLQKQPIRMLVFGLISLLEMNLLDLIKKSYPDNGWTQCLSEGRIEKAFEVYEKRKQKNEGLGLIECIQLSDKGTIIRKTPQLLNQLEFQSKKEVDRFFSSIEELRNNTAHSQEYVYDDFNDFLDSINRIEKLLRLI</sequence>
<dbReference type="InterPro" id="IPR046342">
    <property type="entry name" value="CBS_dom_sf"/>
</dbReference>
<dbReference type="Proteomes" id="UP001148125">
    <property type="component" value="Unassembled WGS sequence"/>
</dbReference>
<dbReference type="SUPFAM" id="SSF54631">
    <property type="entry name" value="CBS-domain pair"/>
    <property type="match status" value="1"/>
</dbReference>
<protein>
    <recommendedName>
        <fullName evidence="3">CBS domain-containing protein</fullName>
    </recommendedName>
</protein>
<name>A0ABT5VIX6_9BACI</name>